<feature type="region of interest" description="Disordered" evidence="1">
    <location>
        <begin position="90"/>
        <end position="120"/>
    </location>
</feature>
<feature type="compositionally biased region" description="Low complexity" evidence="1">
    <location>
        <begin position="340"/>
        <end position="361"/>
    </location>
</feature>
<feature type="region of interest" description="Disordered" evidence="1">
    <location>
        <begin position="1150"/>
        <end position="1185"/>
    </location>
</feature>
<dbReference type="KEGG" id="bbes:BESB_056760"/>
<feature type="region of interest" description="Disordered" evidence="1">
    <location>
        <begin position="897"/>
        <end position="917"/>
    </location>
</feature>
<dbReference type="OrthoDB" id="332559at2759"/>
<organism evidence="2 3">
    <name type="scientific">Besnoitia besnoiti</name>
    <name type="common">Apicomplexan protozoan</name>
    <dbReference type="NCBI Taxonomy" id="94643"/>
    <lineage>
        <taxon>Eukaryota</taxon>
        <taxon>Sar</taxon>
        <taxon>Alveolata</taxon>
        <taxon>Apicomplexa</taxon>
        <taxon>Conoidasida</taxon>
        <taxon>Coccidia</taxon>
        <taxon>Eucoccidiorida</taxon>
        <taxon>Eimeriorina</taxon>
        <taxon>Sarcocystidae</taxon>
        <taxon>Besnoitia</taxon>
    </lineage>
</organism>
<dbReference type="VEuPathDB" id="ToxoDB:BESB_056760"/>
<sequence length="1359" mass="146185">MEPEPRAPRGVALLPRDVCYGCSVSSFFASPSLDGVSALPPSSFPSPGVERADQKAKRRRREGHSHGHVLEACMEDRGGLHCWREEQPAGAWPKSPGVSAARAPPRLHFSHPRENTAPRAWRQRDEAEHCLEMEAEVDAPHTHASVLAAASSARRGSGLCLRLEPNAPEPDGGEPVGADGPPPCSGGEGPTSLQEEAARALLQCSEAMAGNFRAFHVWLSLFLEAERQGLSDRGRGARQRRGQCPGERQHERLLSGKSLVADDPEGLARLQATWPPEEERRGRRRRPRHKGGDVYAESETRGVSERERVLIGYALRHRDALAATWNYFSELLARRSSLPLRRDAPPSSTTPAAGTGPTDGALETASAGESGGRCAAQRGEDTAPRGEEGGEEQLVAWMDSLGLALKAWDIALVLFVLPARRRRLNLMEWQRLWVSRPLPSAPASLAPVQGHEELWNAFLRFAVDEKDGAWTQEDGLKVQWTLNKLLCRFLCRAEFGSWLAATDRLGLQQAAWFRPVVTAVEALMRAAAAASRGDDAGTGGTLLTSVAAAEPQDGSFLAEENFEEAIAAVRAEAARVVFRFTEARAVSSAPGSPSSASPSTFCLDPAKRRAWGLLSLSLALMVGNVSAASACVFDVSESFLVPAHAEVFPFSLETPARAPPPSAPAPPSPLASVPASWPCGLLQESFAATAYWSLFPLVSLQSQFLFFLRANASTLLAPPQEGVQKDRETGRGPGDAEAGAEGDLDLRAFEVDAADRLVLAFWLSRGAAGDASHNGALQLLHLLVEDRAFAASFPPFFFPHIVDLLFFADAFAPLSPALAAEARSEVVLEYGASLLRSSQIASSMPYLQEAARLPALIPAILDLLKNFLASRVRAYAGFEALADMLLRHLNFASPPSAGEDLDGEPERHERDNRGPLSLERGARALPLDPCVILLRDFAETCSRACFEEARRAVSGLAASSASLSSLFSFSSVCLARLEETPKEREERARVLALLRDGVAFSLFHPARKPSSARGDCLPAVRGEHVEGGMEAGDEAESEEDRRELQRKVQALESLLRRFCHLGPVHSACVLAALTAPASAAGADLSHFPSFAASSVLETCLTRVADRSSRPASGRSSSAASRGYSSSFSNRPHGLLPAGLPAAAASAFAGSLRETQSPERRRLQRSTAGGGRWRQICAESPSDVPESGEDLRLLNACDAAPTQPGAEAPAPPFVVFLTLYAKRKPILDFFVNKWESRESAWLSEASSLACLSEFLVPGFASLVAFVGSAQVSPTVPAFFVGCLLSDTLRLLNLCNGSDALNVAFRRGSLSLLSTSWRRCLDALSLQTPSKEFPRAIDWRCPELQKRMVGALVLAEARCAA</sequence>
<feature type="region of interest" description="Disordered" evidence="1">
    <location>
        <begin position="261"/>
        <end position="301"/>
    </location>
</feature>
<evidence type="ECO:0000313" key="2">
    <source>
        <dbReference type="EMBL" id="PFH36025.1"/>
    </source>
</evidence>
<feature type="region of interest" description="Disordered" evidence="1">
    <location>
        <begin position="230"/>
        <end position="249"/>
    </location>
</feature>
<dbReference type="Proteomes" id="UP000224006">
    <property type="component" value="Chromosome IV"/>
</dbReference>
<dbReference type="RefSeq" id="XP_029220034.1">
    <property type="nucleotide sequence ID" value="XM_029364111.1"/>
</dbReference>
<evidence type="ECO:0000313" key="3">
    <source>
        <dbReference type="Proteomes" id="UP000224006"/>
    </source>
</evidence>
<comment type="caution">
    <text evidence="2">The sequence shown here is derived from an EMBL/GenBank/DDBJ whole genome shotgun (WGS) entry which is preliminary data.</text>
</comment>
<proteinExistence type="predicted"/>
<feature type="compositionally biased region" description="Basic and acidic residues" evidence="1">
    <location>
        <begin position="378"/>
        <end position="388"/>
    </location>
</feature>
<name>A0A2A9MDF5_BESBE</name>
<evidence type="ECO:0000256" key="1">
    <source>
        <dbReference type="SAM" id="MobiDB-lite"/>
    </source>
</evidence>
<feature type="region of interest" description="Disordered" evidence="1">
    <location>
        <begin position="1106"/>
        <end position="1127"/>
    </location>
</feature>
<feature type="compositionally biased region" description="Basic and acidic residues" evidence="1">
    <location>
        <begin position="111"/>
        <end position="120"/>
    </location>
</feature>
<feature type="region of interest" description="Disordered" evidence="1">
    <location>
        <begin position="719"/>
        <end position="740"/>
    </location>
</feature>
<gene>
    <name evidence="2" type="ORF">BESB_056760</name>
</gene>
<dbReference type="GeneID" id="40310605"/>
<feature type="region of interest" description="Disordered" evidence="1">
    <location>
        <begin position="340"/>
        <end position="388"/>
    </location>
</feature>
<feature type="region of interest" description="Disordered" evidence="1">
    <location>
        <begin position="163"/>
        <end position="192"/>
    </location>
</feature>
<feature type="compositionally biased region" description="Basic and acidic residues" evidence="1">
    <location>
        <begin position="904"/>
        <end position="913"/>
    </location>
</feature>
<keyword evidence="3" id="KW-1185">Reference proteome</keyword>
<reference evidence="2 3" key="1">
    <citation type="submission" date="2017-09" db="EMBL/GenBank/DDBJ databases">
        <title>Genome sequencing of Besnoitia besnoiti strain Bb-Ger1.</title>
        <authorList>
            <person name="Schares G."/>
            <person name="Venepally P."/>
            <person name="Lorenzi H.A."/>
        </authorList>
    </citation>
    <scope>NUCLEOTIDE SEQUENCE [LARGE SCALE GENOMIC DNA]</scope>
    <source>
        <strain evidence="2 3">Bb-Ger1</strain>
    </source>
</reference>
<protein>
    <submittedName>
        <fullName evidence="2">Uncharacterized protein</fullName>
    </submittedName>
</protein>
<feature type="region of interest" description="Disordered" evidence="1">
    <location>
        <begin position="32"/>
        <end position="65"/>
    </location>
</feature>
<accession>A0A2A9MDF5</accession>
<dbReference type="EMBL" id="NWUJ01000004">
    <property type="protein sequence ID" value="PFH36025.1"/>
    <property type="molecule type" value="Genomic_DNA"/>
</dbReference>
<feature type="compositionally biased region" description="Low complexity" evidence="1">
    <location>
        <begin position="1109"/>
        <end position="1127"/>
    </location>
</feature>